<gene>
    <name evidence="1" type="ORF">LCGC14_1877950</name>
</gene>
<dbReference type="InterPro" id="IPR023074">
    <property type="entry name" value="HMG_CoA_Rdtase_cat_sf"/>
</dbReference>
<protein>
    <recommendedName>
        <fullName evidence="2">Hydroxymethylglutaryl-CoA reductase (NADPH)</fullName>
    </recommendedName>
</protein>
<dbReference type="PANTHER" id="PTHR10572">
    <property type="entry name" value="3-HYDROXY-3-METHYLGLUTARYL-COENZYME A REDUCTASE"/>
    <property type="match status" value="1"/>
</dbReference>
<dbReference type="PROSITE" id="PS50065">
    <property type="entry name" value="HMG_COA_REDUCTASE_4"/>
    <property type="match status" value="1"/>
</dbReference>
<dbReference type="GO" id="GO:0015936">
    <property type="term" value="P:coenzyme A metabolic process"/>
    <property type="evidence" value="ECO:0007669"/>
    <property type="project" value="InterPro"/>
</dbReference>
<dbReference type="Gene3D" id="3.90.770.10">
    <property type="entry name" value="3-hydroxy-3-methylglutaryl-coenzyme A Reductase, Chain A, domain 2"/>
    <property type="match status" value="1"/>
</dbReference>
<evidence type="ECO:0000313" key="1">
    <source>
        <dbReference type="EMBL" id="KKL93115.1"/>
    </source>
</evidence>
<dbReference type="GO" id="GO:0004420">
    <property type="term" value="F:hydroxymethylglutaryl-CoA reductase (NADPH) activity"/>
    <property type="evidence" value="ECO:0007669"/>
    <property type="project" value="InterPro"/>
</dbReference>
<dbReference type="SUPFAM" id="SSF56542">
    <property type="entry name" value="Substrate-binding domain of HMG-CoA reductase"/>
    <property type="match status" value="1"/>
</dbReference>
<comment type="caution">
    <text evidence="1">The sequence shown here is derived from an EMBL/GenBank/DDBJ whole genome shotgun (WGS) entry which is preliminary data.</text>
</comment>
<proteinExistence type="predicted"/>
<reference evidence="1" key="1">
    <citation type="journal article" date="2015" name="Nature">
        <title>Complex archaea that bridge the gap between prokaryotes and eukaryotes.</title>
        <authorList>
            <person name="Spang A."/>
            <person name="Saw J.H."/>
            <person name="Jorgensen S.L."/>
            <person name="Zaremba-Niedzwiedzka K."/>
            <person name="Martijn J."/>
            <person name="Lind A.E."/>
            <person name="van Eijk R."/>
            <person name="Schleper C."/>
            <person name="Guy L."/>
            <person name="Ettema T.J."/>
        </authorList>
    </citation>
    <scope>NUCLEOTIDE SEQUENCE</scope>
</reference>
<sequence>MSQKEPVSGFSRLSKKEKIALAGNLISNPEQFARELSRYWHHDPEVQSLIDELSENTVSNFILPFGLAPNFLINDTPYILPLVIEESSVVAAASRAAKLWFTRGGFRSEVISTVKPGHIYFKWRANPELLLDNEKEIESYLIENSSHITENMEKS</sequence>
<dbReference type="InterPro" id="IPR002202">
    <property type="entry name" value="HMG_CoA_Rdtase"/>
</dbReference>
<dbReference type="Pfam" id="PF00368">
    <property type="entry name" value="HMG-CoA_red"/>
    <property type="match status" value="1"/>
</dbReference>
<name>A0A0F9IH60_9ZZZZ</name>
<organism evidence="1">
    <name type="scientific">marine sediment metagenome</name>
    <dbReference type="NCBI Taxonomy" id="412755"/>
    <lineage>
        <taxon>unclassified sequences</taxon>
        <taxon>metagenomes</taxon>
        <taxon>ecological metagenomes</taxon>
    </lineage>
</organism>
<dbReference type="InterPro" id="IPR009029">
    <property type="entry name" value="HMG_CoA_Rdtase_sub-bd_dom_sf"/>
</dbReference>
<dbReference type="AlphaFoldDB" id="A0A0F9IH60"/>
<accession>A0A0F9IH60</accession>
<dbReference type="PANTHER" id="PTHR10572:SF24">
    <property type="entry name" value="3-HYDROXY-3-METHYLGLUTARYL-COENZYME A REDUCTASE"/>
    <property type="match status" value="1"/>
</dbReference>
<evidence type="ECO:0008006" key="2">
    <source>
        <dbReference type="Google" id="ProtNLM"/>
    </source>
</evidence>
<dbReference type="EMBL" id="LAZR01019280">
    <property type="protein sequence ID" value="KKL93115.1"/>
    <property type="molecule type" value="Genomic_DNA"/>
</dbReference>